<accession>A0ABR7YLX5</accession>
<name>A0ABR7YLX5_9SPHI</name>
<dbReference type="Proteomes" id="UP000602759">
    <property type="component" value="Unassembled WGS sequence"/>
</dbReference>
<dbReference type="RefSeq" id="WP_190993325.1">
    <property type="nucleotide sequence ID" value="NZ_JACOIK010000003.1"/>
</dbReference>
<keyword evidence="2" id="KW-1185">Reference proteome</keyword>
<evidence type="ECO:0000313" key="2">
    <source>
        <dbReference type="Proteomes" id="UP000602759"/>
    </source>
</evidence>
<protein>
    <submittedName>
        <fullName evidence="1">Uncharacterized protein</fullName>
    </submittedName>
</protein>
<reference evidence="1 2" key="1">
    <citation type="submission" date="2020-08" db="EMBL/GenBank/DDBJ databases">
        <title>Sphingobacterium sp. DN00404 isolated from aquaculture water.</title>
        <authorList>
            <person name="Zhang M."/>
        </authorList>
    </citation>
    <scope>NUCLEOTIDE SEQUENCE [LARGE SCALE GENOMIC DNA]</scope>
    <source>
        <strain evidence="1 2">DN00404</strain>
    </source>
</reference>
<gene>
    <name evidence="1" type="ORF">H8B06_05705</name>
</gene>
<comment type="caution">
    <text evidence="1">The sequence shown here is derived from an EMBL/GenBank/DDBJ whole genome shotgun (WGS) entry which is preliminary data.</text>
</comment>
<dbReference type="EMBL" id="JACOIK010000003">
    <property type="protein sequence ID" value="MBD1432312.1"/>
    <property type="molecule type" value="Genomic_DNA"/>
</dbReference>
<proteinExistence type="predicted"/>
<evidence type="ECO:0000313" key="1">
    <source>
        <dbReference type="EMBL" id="MBD1432312.1"/>
    </source>
</evidence>
<sequence>MKLYRYMLRDRFVPWRDYLSFFPELIEAFGNDYATPIIQFLRCFEVRVFYRFNDWWGFTETTNNKHSEANTTKTTSLLPAVLEFARRGS</sequence>
<organism evidence="1 2">
    <name type="scientific">Sphingobacterium micropteri</name>
    <dbReference type="NCBI Taxonomy" id="2763501"/>
    <lineage>
        <taxon>Bacteria</taxon>
        <taxon>Pseudomonadati</taxon>
        <taxon>Bacteroidota</taxon>
        <taxon>Sphingobacteriia</taxon>
        <taxon>Sphingobacteriales</taxon>
        <taxon>Sphingobacteriaceae</taxon>
        <taxon>Sphingobacterium</taxon>
    </lineage>
</organism>